<proteinExistence type="predicted"/>
<protein>
    <submittedName>
        <fullName evidence="1">Uncharacterized protein</fullName>
    </submittedName>
</protein>
<dbReference type="EMBL" id="UOGF01000035">
    <property type="protein sequence ID" value="VAX28229.1"/>
    <property type="molecule type" value="Genomic_DNA"/>
</dbReference>
<evidence type="ECO:0000313" key="1">
    <source>
        <dbReference type="EMBL" id="VAX28229.1"/>
    </source>
</evidence>
<reference evidence="1" key="1">
    <citation type="submission" date="2018-06" db="EMBL/GenBank/DDBJ databases">
        <authorList>
            <person name="Zhirakovskaya E."/>
        </authorList>
    </citation>
    <scope>NUCLEOTIDE SEQUENCE</scope>
</reference>
<dbReference type="AlphaFoldDB" id="A0A3B1CDB9"/>
<sequence>MFKEPLIKSGLDFSREKMGRFKAQIAGNNLLFSIFAPKVGALATEKRDILAFKKQFMTWSEVPRGSAE</sequence>
<organism evidence="1">
    <name type="scientific">hydrothermal vent metagenome</name>
    <dbReference type="NCBI Taxonomy" id="652676"/>
    <lineage>
        <taxon>unclassified sequences</taxon>
        <taxon>metagenomes</taxon>
        <taxon>ecological metagenomes</taxon>
    </lineage>
</organism>
<gene>
    <name evidence="1" type="ORF">MNBD_NITROSPIRAE01-2369</name>
</gene>
<name>A0A3B1CDB9_9ZZZZ</name>
<accession>A0A3B1CDB9</accession>